<dbReference type="Proteomes" id="UP001165065">
    <property type="component" value="Unassembled WGS sequence"/>
</dbReference>
<dbReference type="EMBL" id="BRYA01000376">
    <property type="protein sequence ID" value="GMI48139.1"/>
    <property type="molecule type" value="Genomic_DNA"/>
</dbReference>
<keyword evidence="4" id="KW-1185">Reference proteome</keyword>
<dbReference type="Gene3D" id="2.20.110.10">
    <property type="entry name" value="Histone H3 K4-specific methyltransferase SET7/9 N-terminal domain"/>
    <property type="match status" value="2"/>
</dbReference>
<feature type="region of interest" description="Disordered" evidence="2">
    <location>
        <begin position="48"/>
        <end position="73"/>
    </location>
</feature>
<evidence type="ECO:0000256" key="2">
    <source>
        <dbReference type="SAM" id="MobiDB-lite"/>
    </source>
</evidence>
<name>A0A9W7GNG8_9STRA</name>
<comment type="caution">
    <text evidence="3">The sequence shown here is derived from an EMBL/GenBank/DDBJ whole genome shotgun (WGS) entry which is preliminary data.</text>
</comment>
<organism evidence="3 4">
    <name type="scientific">Triparma columacea</name>
    <dbReference type="NCBI Taxonomy" id="722753"/>
    <lineage>
        <taxon>Eukaryota</taxon>
        <taxon>Sar</taxon>
        <taxon>Stramenopiles</taxon>
        <taxon>Ochrophyta</taxon>
        <taxon>Bolidophyceae</taxon>
        <taxon>Parmales</taxon>
        <taxon>Triparmaceae</taxon>
        <taxon>Triparma</taxon>
    </lineage>
</organism>
<reference evidence="4" key="1">
    <citation type="journal article" date="2023" name="Commun. Biol.">
        <title>Genome analysis of Parmales, the sister group of diatoms, reveals the evolutionary specialization of diatoms from phago-mixotrophs to photoautotrophs.</title>
        <authorList>
            <person name="Ban H."/>
            <person name="Sato S."/>
            <person name="Yoshikawa S."/>
            <person name="Yamada K."/>
            <person name="Nakamura Y."/>
            <person name="Ichinomiya M."/>
            <person name="Sato N."/>
            <person name="Blanc-Mathieu R."/>
            <person name="Endo H."/>
            <person name="Kuwata A."/>
            <person name="Ogata H."/>
        </authorList>
    </citation>
    <scope>NUCLEOTIDE SEQUENCE [LARGE SCALE GENOMIC DNA]</scope>
</reference>
<accession>A0A9W7GNG8</accession>
<dbReference type="Pfam" id="PF02493">
    <property type="entry name" value="MORN"/>
    <property type="match status" value="6"/>
</dbReference>
<dbReference type="PANTHER" id="PTHR43215">
    <property type="entry name" value="RADIAL SPOKE HEAD 1 HOMOLOG"/>
    <property type="match status" value="1"/>
</dbReference>
<protein>
    <submittedName>
        <fullName evidence="3">Uncharacterized protein</fullName>
    </submittedName>
</protein>
<sequence length="694" mass="77232">MAAIMTELGAKLANSKVAVRAGRRKSSILKGRGTNELKDLQSKIQQFGAGEGREGGIDGDGEEGDEHSFSGEEEEDFFRLLRDGNLQKLEEMVSQHPSLVDVEFGVVDGGGGSAYAYSGKVDDGFCGPFHIAAEAGRKDVLLFLQEKHPEEDAFLIEDYKERLPEEVANGEAVGLLKQLREKVEAAEGGGFSAQDEEDFFYALRAGVMETVETLVGKFPGLLEAKFGVWEGYDTKGMMPQVKSKRIYTYTGNLNEGFCGPYHVAAEAGHKGLILFLSEKHVREGGYEDKDYRGKSPEEIANGEALDAFKELRGMSKEAKEVFEGEYDAEGERKVGRLLKKLEGYEEDLIVHYNGHWKEGKFWGNGVLYWEGIVDRDNEGRPLRMYEGGFRAGKFHGRGVLFADPRVEKEGLRFGKRNLEEKVFVGNFKDGLKHGQAVEWQDNEIIFEGNYKNGKKSGYGVYTPAKGNRYEGNFEDDKKHGAGTYFFPDGSKYEGMFHEDIMHGHATVYKSGQKPKNFIYEDGKEVEEVSKKFIADPLELFGEGGGGGGGGIEGRAEGVEENLFDRDDGLDAYIVRIAIVFLDGLGKVLERKRMKSGGDEGGDWVFEQLQTIVTEAKGEVIARRKEMDTYMNRKGMFATGDEEEMLEALNNQEGDISNRLIEMCVNFANNDSTGRGESIVNRLEILLLRAKANFK</sequence>
<evidence type="ECO:0000313" key="4">
    <source>
        <dbReference type="Proteomes" id="UP001165065"/>
    </source>
</evidence>
<dbReference type="InterPro" id="IPR036770">
    <property type="entry name" value="Ankyrin_rpt-contain_sf"/>
</dbReference>
<evidence type="ECO:0000256" key="1">
    <source>
        <dbReference type="ARBA" id="ARBA00022737"/>
    </source>
</evidence>
<feature type="compositionally biased region" description="Acidic residues" evidence="2">
    <location>
        <begin position="57"/>
        <end position="73"/>
    </location>
</feature>
<dbReference type="OrthoDB" id="270720at2759"/>
<proteinExistence type="predicted"/>
<keyword evidence="1" id="KW-0677">Repeat</keyword>
<dbReference type="AlphaFoldDB" id="A0A9W7GNG8"/>
<dbReference type="SMART" id="SM00698">
    <property type="entry name" value="MORN"/>
    <property type="match status" value="6"/>
</dbReference>
<dbReference type="SUPFAM" id="SSF82185">
    <property type="entry name" value="Histone H3 K4-specific methyltransferase SET7/9 N-terminal domain"/>
    <property type="match status" value="1"/>
</dbReference>
<dbReference type="Gene3D" id="1.25.40.20">
    <property type="entry name" value="Ankyrin repeat-containing domain"/>
    <property type="match status" value="1"/>
</dbReference>
<dbReference type="InterPro" id="IPR003409">
    <property type="entry name" value="MORN"/>
</dbReference>
<evidence type="ECO:0000313" key="3">
    <source>
        <dbReference type="EMBL" id="GMI48139.1"/>
    </source>
</evidence>
<dbReference type="PANTHER" id="PTHR43215:SF14">
    <property type="entry name" value="RADIAL SPOKE HEAD 1 HOMOLOG"/>
    <property type="match status" value="1"/>
</dbReference>
<gene>
    <name evidence="3" type="ORF">TrCOL_g12084</name>
</gene>